<dbReference type="Proteomes" id="UP000243978">
    <property type="component" value="Unassembled WGS sequence"/>
</dbReference>
<gene>
    <name evidence="1" type="ORF">C8N43_0761</name>
</gene>
<name>A0A2T6BJ75_9RHOB</name>
<keyword evidence="2" id="KW-1185">Reference proteome</keyword>
<evidence type="ECO:0008006" key="3">
    <source>
        <dbReference type="Google" id="ProtNLM"/>
    </source>
</evidence>
<accession>A0A2T6BJ75</accession>
<evidence type="ECO:0000313" key="1">
    <source>
        <dbReference type="EMBL" id="PTX56110.1"/>
    </source>
</evidence>
<dbReference type="OrthoDB" id="266253at2"/>
<protein>
    <recommendedName>
        <fullName evidence="3">Phage baseplate assembly protein</fullName>
    </recommendedName>
</protein>
<dbReference type="RefSeq" id="WP_107844333.1">
    <property type="nucleotide sequence ID" value="NZ_QBKS01000001.1"/>
</dbReference>
<sequence>MSLRQTDLTRWNRAGMRRFDYVDGDAAVWLERLREILTGLYAKGLPADMRAPDALRDLFLSETSDLNRSEVDIDRLRKSLVWQRLARAIPPSTEDGVKLESRGQRGLRLRAQYQADSDGDYAWDILRAFARASHVTLGHLDAFANEGYLRTATQWDNLRRMAALVNYQPTPAASASTLVALELKPDLGAVEVAAGMAMKHTPATGKPLVFETLGKLLAHPALNGVRVSGWDVNGSRLPGQDETWLNPSGEVLSPGEEVVITGGGGAQVRTITGAEDVSEDADASLFELRLNQALQLRPTRAQARLWRDPADILRPLPRSEGGSVVVQLEDANALRKADLVELRGLSVPRILRVTARDEDRVELALPDGLTLPDAFELVALTPLAAKEPGIFHTPTAQIDRVFYTEDGVVKAAQYPSVFRRRQKAVRGNGLDGLEVRTSGVTRYRFEGKTSGYIFELPKIDTVFIQVPGEKSTAAKLIDDPKVTKDDGANVASFRGAMPKGLKPGAVFILRSRARRAQQALRVKALRQDKGLYHIAFDQAVSVTRGAEFVGPMRDSLRPLDHDRNPDTFGTLALLTFCDVPDEALDILRPGRPLIVSDGAREVQAQLATIKPLGGEKVEVTLSLAGSIADFTRGDTVFMLNAVIAGHGESKGPKTIGSGDGEQMRQSFLFQVADVSHVASPVSESGVIPAMDIAVDGELWTYSDFIDPAMDGTNTWSTTLGEDGYLTLHFRRRLPTGSGNVTALRHRVGVGAAGSAVPAFSFVEPSKKHPYVKSVFQPFATSGGADREPVESLRATAPARLSSNGRAVSLRDFEKLTMRHAAVWRARAAEDARARRARRVTLSIVPAGGGDVSAQLKLDLGEALGARALPGVTLDFRGFEPLYLRIHAQVRADLTARDATDIQAACDAALRATFALEARDFGQPAYISEAIAALEAVPGVATTIVTTFDYGPDTPDKPPRVMTRDDQVVTIYPTATEVAHVGENSVAAALPGAPSISIDVRGLHE</sequence>
<organism evidence="1 2">
    <name type="scientific">Litoreibacter ponti</name>
    <dbReference type="NCBI Taxonomy" id="1510457"/>
    <lineage>
        <taxon>Bacteria</taxon>
        <taxon>Pseudomonadati</taxon>
        <taxon>Pseudomonadota</taxon>
        <taxon>Alphaproteobacteria</taxon>
        <taxon>Rhodobacterales</taxon>
        <taxon>Roseobacteraceae</taxon>
        <taxon>Litoreibacter</taxon>
    </lineage>
</organism>
<proteinExistence type="predicted"/>
<comment type="caution">
    <text evidence="1">The sequence shown here is derived from an EMBL/GenBank/DDBJ whole genome shotgun (WGS) entry which is preliminary data.</text>
</comment>
<dbReference type="EMBL" id="QBKS01000001">
    <property type="protein sequence ID" value="PTX56110.1"/>
    <property type="molecule type" value="Genomic_DNA"/>
</dbReference>
<dbReference type="AlphaFoldDB" id="A0A2T6BJ75"/>
<reference evidence="1 2" key="1">
    <citation type="submission" date="2018-04" db="EMBL/GenBank/DDBJ databases">
        <title>Genomic Encyclopedia of Archaeal and Bacterial Type Strains, Phase II (KMG-II): from individual species to whole genera.</title>
        <authorList>
            <person name="Goeker M."/>
        </authorList>
    </citation>
    <scope>NUCLEOTIDE SEQUENCE [LARGE SCALE GENOMIC DNA]</scope>
    <source>
        <strain evidence="1 2">DSM 100977</strain>
    </source>
</reference>
<evidence type="ECO:0000313" key="2">
    <source>
        <dbReference type="Proteomes" id="UP000243978"/>
    </source>
</evidence>